<dbReference type="PANTHER" id="PTHR45228">
    <property type="entry name" value="CYCLIC DI-GMP PHOSPHODIESTERASE TM_0186-RELATED"/>
    <property type="match status" value="1"/>
</dbReference>
<dbReference type="STRING" id="639282.DEFDS_1712"/>
<dbReference type="PROSITE" id="PS51832">
    <property type="entry name" value="HD_GYP"/>
    <property type="match status" value="1"/>
</dbReference>
<dbReference type="RefSeq" id="WP_013008414.1">
    <property type="nucleotide sequence ID" value="NC_013939.1"/>
</dbReference>
<dbReference type="SUPFAM" id="SSF52172">
    <property type="entry name" value="CheY-like"/>
    <property type="match status" value="1"/>
</dbReference>
<dbReference type="Gene3D" id="1.10.3210.10">
    <property type="entry name" value="Hypothetical protein af1432"/>
    <property type="match status" value="1"/>
</dbReference>
<keyword evidence="4" id="KW-0804">Transcription</keyword>
<dbReference type="InterPro" id="IPR001789">
    <property type="entry name" value="Sig_transdc_resp-reg_receiver"/>
</dbReference>
<evidence type="ECO:0000256" key="2">
    <source>
        <dbReference type="ARBA" id="ARBA00023012"/>
    </source>
</evidence>
<dbReference type="eggNOG" id="COG2206">
    <property type="taxonomic scope" value="Bacteria"/>
</dbReference>
<dbReference type="AlphaFoldDB" id="D3P8X8"/>
<keyword evidence="3" id="KW-0805">Transcription regulation</keyword>
<evidence type="ECO:0000313" key="10">
    <source>
        <dbReference type="Proteomes" id="UP000001520"/>
    </source>
</evidence>
<keyword evidence="1 5" id="KW-0597">Phosphoprotein</keyword>
<evidence type="ECO:0000259" key="7">
    <source>
        <dbReference type="PROSITE" id="PS51831"/>
    </source>
</evidence>
<dbReference type="FunFam" id="3.40.50.2300:FF:000018">
    <property type="entry name" value="DNA-binding transcriptional regulator NtrC"/>
    <property type="match status" value="1"/>
</dbReference>
<organism evidence="9 10">
    <name type="scientific">Deferribacter desulfuricans (strain DSM 14783 / JCM 11476 / NBRC 101012 / SSM1)</name>
    <dbReference type="NCBI Taxonomy" id="639282"/>
    <lineage>
        <taxon>Bacteria</taxon>
        <taxon>Pseudomonadati</taxon>
        <taxon>Deferribacterota</taxon>
        <taxon>Deferribacteres</taxon>
        <taxon>Deferribacterales</taxon>
        <taxon>Deferribacteraceae</taxon>
        <taxon>Deferribacter</taxon>
    </lineage>
</organism>
<accession>D3P8X8</accession>
<evidence type="ECO:0000259" key="8">
    <source>
        <dbReference type="PROSITE" id="PS51832"/>
    </source>
</evidence>
<dbReference type="Gene3D" id="3.30.450.40">
    <property type="match status" value="1"/>
</dbReference>
<dbReference type="Pfam" id="PF13487">
    <property type="entry name" value="HD_5"/>
    <property type="match status" value="1"/>
</dbReference>
<proteinExistence type="predicted"/>
<dbReference type="SUPFAM" id="SSF109604">
    <property type="entry name" value="HD-domain/PDEase-like"/>
    <property type="match status" value="1"/>
</dbReference>
<dbReference type="eggNOG" id="COG2204">
    <property type="taxonomic scope" value="Bacteria"/>
</dbReference>
<dbReference type="InterPro" id="IPR037522">
    <property type="entry name" value="HD_GYP_dom"/>
</dbReference>
<evidence type="ECO:0000313" key="9">
    <source>
        <dbReference type="EMBL" id="BAI81168.1"/>
    </source>
</evidence>
<evidence type="ECO:0000256" key="1">
    <source>
        <dbReference type="ARBA" id="ARBA00022553"/>
    </source>
</evidence>
<gene>
    <name evidence="9" type="ordered locus">DEFDS_1712</name>
</gene>
<dbReference type="Proteomes" id="UP000001520">
    <property type="component" value="Chromosome"/>
</dbReference>
<name>D3P8X8_DEFDS</name>
<feature type="domain" description="HD" evidence="7">
    <location>
        <begin position="302"/>
        <end position="424"/>
    </location>
</feature>
<dbReference type="SMART" id="SM00448">
    <property type="entry name" value="REC"/>
    <property type="match status" value="1"/>
</dbReference>
<dbReference type="InterPro" id="IPR052020">
    <property type="entry name" value="Cyclic_di-GMP/3'3'-cGAMP_PDE"/>
</dbReference>
<evidence type="ECO:0000259" key="6">
    <source>
        <dbReference type="PROSITE" id="PS50110"/>
    </source>
</evidence>
<dbReference type="HOGENOM" id="CLU_000445_92_10_0"/>
<dbReference type="Pfam" id="PF00072">
    <property type="entry name" value="Response_reg"/>
    <property type="match status" value="1"/>
</dbReference>
<feature type="domain" description="Response regulatory" evidence="6">
    <location>
        <begin position="7"/>
        <end position="121"/>
    </location>
</feature>
<evidence type="ECO:0000256" key="3">
    <source>
        <dbReference type="ARBA" id="ARBA00023015"/>
    </source>
</evidence>
<dbReference type="InterPro" id="IPR029016">
    <property type="entry name" value="GAF-like_dom_sf"/>
</dbReference>
<keyword evidence="10" id="KW-1185">Reference proteome</keyword>
<evidence type="ECO:0008006" key="11">
    <source>
        <dbReference type="Google" id="ProtNLM"/>
    </source>
</evidence>
<feature type="domain" description="HD-GYP" evidence="8">
    <location>
        <begin position="280"/>
        <end position="470"/>
    </location>
</feature>
<reference evidence="9 10" key="1">
    <citation type="journal article" date="2010" name="DNA Res.">
        <title>Bacterial lifestyle in a deep-sea hydrothermal vent chimney revealed by the genome sequence of the thermophilic bacterium Deferribacter desulfuricans SSM1.</title>
        <authorList>
            <person name="Takaki Y."/>
            <person name="Shimamura S."/>
            <person name="Nakagawa S."/>
            <person name="Fukuhara Y."/>
            <person name="Horikawa H."/>
            <person name="Ankai A."/>
            <person name="Harada T."/>
            <person name="Hosoyama A."/>
            <person name="Oguchi A."/>
            <person name="Fukui S."/>
            <person name="Fujita N."/>
            <person name="Takami H."/>
            <person name="Takai K."/>
        </authorList>
    </citation>
    <scope>NUCLEOTIDE SEQUENCE [LARGE SCALE GENOMIC DNA]</scope>
    <source>
        <strain evidence="10">DSM 14783 / JCM 11476 / NBRC 101012 / SSM1</strain>
    </source>
</reference>
<dbReference type="OrthoDB" id="9804863at2"/>
<dbReference type="SMART" id="SM00471">
    <property type="entry name" value="HDc"/>
    <property type="match status" value="1"/>
</dbReference>
<dbReference type="PROSITE" id="PS50110">
    <property type="entry name" value="RESPONSE_REGULATORY"/>
    <property type="match status" value="1"/>
</dbReference>
<evidence type="ECO:0000256" key="4">
    <source>
        <dbReference type="ARBA" id="ARBA00023163"/>
    </source>
</evidence>
<dbReference type="SUPFAM" id="SSF55781">
    <property type="entry name" value="GAF domain-like"/>
    <property type="match status" value="1"/>
</dbReference>
<dbReference type="PROSITE" id="PS51831">
    <property type="entry name" value="HD"/>
    <property type="match status" value="1"/>
</dbReference>
<protein>
    <recommendedName>
        <fullName evidence="11">Response regulator</fullName>
    </recommendedName>
</protein>
<sequence>MSENKTRILIVDDEDYVRDSLKIILLAENYEVVDVDNGYRALELLNEKYFDFVITDIKMPEMDGITLLKKIKEKYPEIPVIVMTGFPSIDNAIAALKEGAFDYVTKPFKVEDLINKLHKAYETKKLRKQVVELNKLLHIHHLGLFFNKTLNHEEILEAMEKALFQDENINGYFLHIFTKAFKASKGVDKELLEYLEANYTFKTAAELFFNKDNISKTLNITGVDYDILLVPMYSENFIWGLFAIIKKGSNVFSDVDKQVYSILVNQFSIALRNSYTYEELAKGYFETINSLARAVDAKDHYTRGHSENVKNYSLMIVEEMGLAESFKEVMTYAGLLHDIGKIGVPTHIIVKPDRLTDEEFEEMKKHPLHGKEILEPIEFLGDVPDYVLYHHEKLDGSGYPYGLTDKEIPLGAKILQVADSFDAMTTDRSYRKRRTLTWAIEELDRCSGTQFDPDIVKAFKSALKKKGFKW</sequence>
<dbReference type="Gene3D" id="3.40.50.2300">
    <property type="match status" value="1"/>
</dbReference>
<dbReference type="GO" id="GO:0000160">
    <property type="term" value="P:phosphorelay signal transduction system"/>
    <property type="evidence" value="ECO:0007669"/>
    <property type="project" value="UniProtKB-KW"/>
</dbReference>
<dbReference type="CDD" id="cd00077">
    <property type="entry name" value="HDc"/>
    <property type="match status" value="1"/>
</dbReference>
<dbReference type="InterPro" id="IPR011006">
    <property type="entry name" value="CheY-like_superfamily"/>
</dbReference>
<dbReference type="PANTHER" id="PTHR45228:SF1">
    <property type="entry name" value="CYCLIC DI-GMP PHOSPHODIESTERASE TM_0186"/>
    <property type="match status" value="1"/>
</dbReference>
<dbReference type="InterPro" id="IPR003607">
    <property type="entry name" value="HD/PDEase_dom"/>
</dbReference>
<dbReference type="InterPro" id="IPR006674">
    <property type="entry name" value="HD_domain"/>
</dbReference>
<dbReference type="KEGG" id="ddf:DEFDS_1712"/>
<keyword evidence="2" id="KW-0902">Two-component regulatory system</keyword>
<dbReference type="EMBL" id="AP011529">
    <property type="protein sequence ID" value="BAI81168.1"/>
    <property type="molecule type" value="Genomic_DNA"/>
</dbReference>
<feature type="modified residue" description="4-aspartylphosphate" evidence="5">
    <location>
        <position position="56"/>
    </location>
</feature>
<evidence type="ECO:0000256" key="5">
    <source>
        <dbReference type="PROSITE-ProRule" id="PRU00169"/>
    </source>
</evidence>